<accession>A0AAP0GF81</accession>
<keyword evidence="7" id="KW-0325">Glycoprotein</keyword>
<dbReference type="PROSITE" id="PS51892">
    <property type="entry name" value="SUBTILASE"/>
    <property type="match status" value="1"/>
</dbReference>
<evidence type="ECO:0000256" key="11">
    <source>
        <dbReference type="SAM" id="SignalP"/>
    </source>
</evidence>
<proteinExistence type="inferred from homology"/>
<feature type="chain" id="PRO_5042990729" evidence="11">
    <location>
        <begin position="23"/>
        <end position="768"/>
    </location>
</feature>
<feature type="domain" description="Subtilisin-like protease fibronectin type-III" evidence="15">
    <location>
        <begin position="666"/>
        <end position="765"/>
    </location>
</feature>
<dbReference type="InterPro" id="IPR036852">
    <property type="entry name" value="Peptidase_S8/S53_dom_sf"/>
</dbReference>
<dbReference type="PROSITE" id="PS00136">
    <property type="entry name" value="SUBTILASE_ASP"/>
    <property type="match status" value="1"/>
</dbReference>
<dbReference type="InterPro" id="IPR041469">
    <property type="entry name" value="Subtilisin-like_FN3"/>
</dbReference>
<feature type="domain" description="Peptidase S8/S53" evidence="12">
    <location>
        <begin position="155"/>
        <end position="611"/>
    </location>
</feature>
<dbReference type="GO" id="GO:0006508">
    <property type="term" value="P:proteolysis"/>
    <property type="evidence" value="ECO:0007669"/>
    <property type="project" value="UniProtKB-KW"/>
</dbReference>
<sequence>MAAAAILNILLLILSAHLLVRAQLPPFVDEGGGIDPTKTPVYIVRVRGPPVQARGGDGHHSRSLHFRSLKNWYMSFLPNATLSSGEPRMVYAYREVITGFAARLTADEAEAMEDKEGFVTAYPERAHPASTTYTPTFLGLENNPSSSLWPDSFMGAGQIIGVIDSGIAPTHPSFRDDGMPPPPTKWSGKCFWGNTRTCNNKLLGAVGFRHSLYSNPYDNDGHGTHVASTAAGNFVDNANVINQAPGRASGMAPRAHLAIYKVLFIDASGKLSATDADILAGIEQAIRDKVDILQMSLGRAELELFDSFVAIGSFAAMTKGIVPCAAVANDGPGKSFLANDAPWMLTVGASTIDREITAVVVLGNGSEIAGKSANQHDSLPSSTQFPLIYPGVILNTTASLGCLAGELQKLNLKGKIVMCYRFIINDDERGLNVKNAGGAAMILLNNKYKGQTTFAFEHVLPAAHLRNTGTRVIVRYYKNTTAPTATIQFRGTRFDFNPTPSIASFSSRGPSLTNGGIIKPDVIAPGVNILAAWPRPVGPTGSIFNFLSGTSMATPHVSGVLALLKNRHPTWSPAELQSAIMTTAYTLNRQGNPITDDYVGDAATVFEQGAGHIDPAAAAQPGLVYPLNYFDHVHYLCGLYKTDYKVELIVQGTVNCAQVKGIQAEQLNYPSFGVTLGGGKTAVTVTRRVTNVGDVAGSDYTVNVVEPDGVWVEVTPKTLRFSFVGEELTYDVDFRLKGATAAGEVKDGRLSWDSGKYLVSSPIAVTFV</sequence>
<evidence type="ECO:0000256" key="2">
    <source>
        <dbReference type="ARBA" id="ARBA00011073"/>
    </source>
</evidence>
<dbReference type="SUPFAM" id="SSF52743">
    <property type="entry name" value="Subtilisin-like"/>
    <property type="match status" value="1"/>
</dbReference>
<name>A0AAP0GF81_9ASPA</name>
<dbReference type="PANTHER" id="PTHR10795">
    <property type="entry name" value="PROPROTEIN CONVERTASE SUBTILISIN/KEXIN"/>
    <property type="match status" value="1"/>
</dbReference>
<evidence type="ECO:0000256" key="8">
    <source>
        <dbReference type="PIRSR" id="PIRSR615500-1"/>
    </source>
</evidence>
<dbReference type="InterPro" id="IPR023827">
    <property type="entry name" value="Peptidase_S8_Asp-AS"/>
</dbReference>
<dbReference type="GO" id="GO:0004252">
    <property type="term" value="F:serine-type endopeptidase activity"/>
    <property type="evidence" value="ECO:0007669"/>
    <property type="project" value="UniProtKB-UniRule"/>
</dbReference>
<comment type="subcellular location">
    <subcellularLocation>
        <location evidence="1">Secreted</location>
    </subcellularLocation>
</comment>
<evidence type="ECO:0000313" key="17">
    <source>
        <dbReference type="Proteomes" id="UP001418222"/>
    </source>
</evidence>
<feature type="active site" description="Charge relay system" evidence="8 9">
    <location>
        <position position="551"/>
    </location>
</feature>
<dbReference type="Gene3D" id="2.60.40.2310">
    <property type="match status" value="1"/>
</dbReference>
<evidence type="ECO:0000259" key="13">
    <source>
        <dbReference type="Pfam" id="PF02225"/>
    </source>
</evidence>
<evidence type="ECO:0000256" key="1">
    <source>
        <dbReference type="ARBA" id="ARBA00004613"/>
    </source>
</evidence>
<comment type="caution">
    <text evidence="16">The sequence shown here is derived from an EMBL/GenBank/DDBJ whole genome shotgun (WGS) entry which is preliminary data.</text>
</comment>
<dbReference type="EMBL" id="JBBWWQ010000001">
    <property type="protein sequence ID" value="KAK8956671.1"/>
    <property type="molecule type" value="Genomic_DNA"/>
</dbReference>
<feature type="active site" description="Charge relay system" evidence="8 9">
    <location>
        <position position="222"/>
    </location>
</feature>
<protein>
    <submittedName>
        <fullName evidence="16">Subtilisin-like protease</fullName>
    </submittedName>
</protein>
<keyword evidence="4 11" id="KW-0732">Signal</keyword>
<dbReference type="Gene3D" id="3.40.50.200">
    <property type="entry name" value="Peptidase S8/S53 domain"/>
    <property type="match status" value="1"/>
</dbReference>
<dbReference type="InterPro" id="IPR000209">
    <property type="entry name" value="Peptidase_S8/S53_dom"/>
</dbReference>
<evidence type="ECO:0000259" key="14">
    <source>
        <dbReference type="Pfam" id="PF05922"/>
    </source>
</evidence>
<dbReference type="Pfam" id="PF00082">
    <property type="entry name" value="Peptidase_S8"/>
    <property type="match status" value="1"/>
</dbReference>
<dbReference type="InterPro" id="IPR034197">
    <property type="entry name" value="Peptidases_S8_3"/>
</dbReference>
<feature type="domain" description="Inhibitor I9" evidence="14">
    <location>
        <begin position="60"/>
        <end position="125"/>
    </location>
</feature>
<dbReference type="Pfam" id="PF17766">
    <property type="entry name" value="fn3_6"/>
    <property type="match status" value="1"/>
</dbReference>
<reference evidence="16 17" key="1">
    <citation type="journal article" date="2022" name="Nat. Plants">
        <title>Genomes of leafy and leafless Platanthera orchids illuminate the evolution of mycoheterotrophy.</title>
        <authorList>
            <person name="Li M.H."/>
            <person name="Liu K.W."/>
            <person name="Li Z."/>
            <person name="Lu H.C."/>
            <person name="Ye Q.L."/>
            <person name="Zhang D."/>
            <person name="Wang J.Y."/>
            <person name="Li Y.F."/>
            <person name="Zhong Z.M."/>
            <person name="Liu X."/>
            <person name="Yu X."/>
            <person name="Liu D.K."/>
            <person name="Tu X.D."/>
            <person name="Liu B."/>
            <person name="Hao Y."/>
            <person name="Liao X.Y."/>
            <person name="Jiang Y.T."/>
            <person name="Sun W.H."/>
            <person name="Chen J."/>
            <person name="Chen Y.Q."/>
            <person name="Ai Y."/>
            <person name="Zhai J.W."/>
            <person name="Wu S.S."/>
            <person name="Zhou Z."/>
            <person name="Hsiao Y.Y."/>
            <person name="Wu W.L."/>
            <person name="Chen Y.Y."/>
            <person name="Lin Y.F."/>
            <person name="Hsu J.L."/>
            <person name="Li C.Y."/>
            <person name="Wang Z.W."/>
            <person name="Zhao X."/>
            <person name="Zhong W.Y."/>
            <person name="Ma X.K."/>
            <person name="Ma L."/>
            <person name="Huang J."/>
            <person name="Chen G.Z."/>
            <person name="Huang M.Z."/>
            <person name="Huang L."/>
            <person name="Peng D.H."/>
            <person name="Luo Y.B."/>
            <person name="Zou S.Q."/>
            <person name="Chen S.P."/>
            <person name="Lan S."/>
            <person name="Tsai W.C."/>
            <person name="Van de Peer Y."/>
            <person name="Liu Z.J."/>
        </authorList>
    </citation>
    <scope>NUCLEOTIDE SEQUENCE [LARGE SCALE GENOMIC DNA]</scope>
    <source>
        <strain evidence="16">Lor287</strain>
    </source>
</reference>
<dbReference type="PROSITE" id="PS00138">
    <property type="entry name" value="SUBTILASE_SER"/>
    <property type="match status" value="1"/>
</dbReference>
<dbReference type="CDD" id="cd04852">
    <property type="entry name" value="Peptidases_S8_3"/>
    <property type="match status" value="1"/>
</dbReference>
<dbReference type="FunFam" id="3.50.30.30:FF:000005">
    <property type="entry name" value="subtilisin-like protease SBT1.5"/>
    <property type="match status" value="1"/>
</dbReference>
<organism evidence="16 17">
    <name type="scientific">Platanthera zijinensis</name>
    <dbReference type="NCBI Taxonomy" id="2320716"/>
    <lineage>
        <taxon>Eukaryota</taxon>
        <taxon>Viridiplantae</taxon>
        <taxon>Streptophyta</taxon>
        <taxon>Embryophyta</taxon>
        <taxon>Tracheophyta</taxon>
        <taxon>Spermatophyta</taxon>
        <taxon>Magnoliopsida</taxon>
        <taxon>Liliopsida</taxon>
        <taxon>Asparagales</taxon>
        <taxon>Orchidaceae</taxon>
        <taxon>Orchidoideae</taxon>
        <taxon>Orchideae</taxon>
        <taxon>Orchidinae</taxon>
        <taxon>Platanthera</taxon>
    </lineage>
</organism>
<keyword evidence="17" id="KW-1185">Reference proteome</keyword>
<gene>
    <name evidence="16" type="primary">ARA12</name>
    <name evidence="16" type="ORF">KSP39_PZI000530</name>
</gene>
<evidence type="ECO:0000256" key="6">
    <source>
        <dbReference type="ARBA" id="ARBA00022825"/>
    </source>
</evidence>
<dbReference type="GO" id="GO:0005576">
    <property type="term" value="C:extracellular region"/>
    <property type="evidence" value="ECO:0007669"/>
    <property type="project" value="UniProtKB-SubCell"/>
</dbReference>
<feature type="domain" description="PA" evidence="13">
    <location>
        <begin position="386"/>
        <end position="466"/>
    </location>
</feature>
<dbReference type="InterPro" id="IPR037045">
    <property type="entry name" value="S8pro/Inhibitor_I9_sf"/>
</dbReference>
<dbReference type="InterPro" id="IPR003137">
    <property type="entry name" value="PA_domain"/>
</dbReference>
<evidence type="ECO:0000256" key="5">
    <source>
        <dbReference type="ARBA" id="ARBA00022801"/>
    </source>
</evidence>
<dbReference type="CDD" id="cd02120">
    <property type="entry name" value="PA_subtilisin_like"/>
    <property type="match status" value="1"/>
</dbReference>
<dbReference type="InterPro" id="IPR022398">
    <property type="entry name" value="Peptidase_S8_His-AS"/>
</dbReference>
<keyword evidence="3 9" id="KW-0645">Protease</keyword>
<comment type="similarity">
    <text evidence="2 9 10">Belongs to the peptidase S8 family.</text>
</comment>
<evidence type="ECO:0000256" key="7">
    <source>
        <dbReference type="ARBA" id="ARBA00023180"/>
    </source>
</evidence>
<feature type="active site" description="Charge relay system" evidence="8 9">
    <location>
        <position position="164"/>
    </location>
</feature>
<evidence type="ECO:0000256" key="3">
    <source>
        <dbReference type="ARBA" id="ARBA00022670"/>
    </source>
</evidence>
<dbReference type="InterPro" id="IPR010259">
    <property type="entry name" value="S8pro/Inhibitor_I9"/>
</dbReference>
<evidence type="ECO:0000256" key="4">
    <source>
        <dbReference type="ARBA" id="ARBA00022729"/>
    </source>
</evidence>
<evidence type="ECO:0000259" key="12">
    <source>
        <dbReference type="Pfam" id="PF00082"/>
    </source>
</evidence>
<dbReference type="Pfam" id="PF02225">
    <property type="entry name" value="PA"/>
    <property type="match status" value="1"/>
</dbReference>
<dbReference type="PRINTS" id="PR00723">
    <property type="entry name" value="SUBTILISIN"/>
</dbReference>
<dbReference type="AlphaFoldDB" id="A0AAP0GF81"/>
<evidence type="ECO:0000259" key="15">
    <source>
        <dbReference type="Pfam" id="PF17766"/>
    </source>
</evidence>
<dbReference type="InterPro" id="IPR023828">
    <property type="entry name" value="Peptidase_S8_Ser-AS"/>
</dbReference>
<keyword evidence="6 9" id="KW-0720">Serine protease</keyword>
<dbReference type="Pfam" id="PF05922">
    <property type="entry name" value="Inhibitor_I9"/>
    <property type="match status" value="1"/>
</dbReference>
<dbReference type="Gene3D" id="3.50.30.30">
    <property type="match status" value="1"/>
</dbReference>
<evidence type="ECO:0000256" key="10">
    <source>
        <dbReference type="RuleBase" id="RU003355"/>
    </source>
</evidence>
<evidence type="ECO:0000313" key="16">
    <source>
        <dbReference type="EMBL" id="KAK8956671.1"/>
    </source>
</evidence>
<evidence type="ECO:0000256" key="9">
    <source>
        <dbReference type="PROSITE-ProRule" id="PRU01240"/>
    </source>
</evidence>
<dbReference type="Gene3D" id="3.30.70.80">
    <property type="entry name" value="Peptidase S8 propeptide/proteinase inhibitor I9"/>
    <property type="match status" value="1"/>
</dbReference>
<dbReference type="InterPro" id="IPR045051">
    <property type="entry name" value="SBT"/>
</dbReference>
<dbReference type="PROSITE" id="PS00137">
    <property type="entry name" value="SUBTILASE_HIS"/>
    <property type="match status" value="1"/>
</dbReference>
<keyword evidence="5 9" id="KW-0378">Hydrolase</keyword>
<dbReference type="InterPro" id="IPR015500">
    <property type="entry name" value="Peptidase_S8_subtilisin-rel"/>
</dbReference>
<dbReference type="Proteomes" id="UP001418222">
    <property type="component" value="Unassembled WGS sequence"/>
</dbReference>
<feature type="signal peptide" evidence="11">
    <location>
        <begin position="1"/>
        <end position="22"/>
    </location>
</feature>